<evidence type="ECO:0000256" key="4">
    <source>
        <dbReference type="PROSITE-ProRule" id="PRU00169"/>
    </source>
</evidence>
<dbReference type="PROSITE" id="PS00622">
    <property type="entry name" value="HTH_LUXR_1"/>
    <property type="match status" value="1"/>
</dbReference>
<dbReference type="GO" id="GO:0003677">
    <property type="term" value="F:DNA binding"/>
    <property type="evidence" value="ECO:0007669"/>
    <property type="project" value="UniProtKB-KW"/>
</dbReference>
<dbReference type="Pfam" id="PF00196">
    <property type="entry name" value="GerE"/>
    <property type="match status" value="1"/>
</dbReference>
<keyword evidence="4" id="KW-0597">Phosphoprotein</keyword>
<keyword evidence="3" id="KW-0804">Transcription</keyword>
<dbReference type="RefSeq" id="WP_145716392.1">
    <property type="nucleotide sequence ID" value="NZ_BAAAFY010000005.1"/>
</dbReference>
<dbReference type="SUPFAM" id="SSF46894">
    <property type="entry name" value="C-terminal effector domain of the bipartite response regulators"/>
    <property type="match status" value="1"/>
</dbReference>
<feature type="domain" description="HTH luxR-type" evidence="5">
    <location>
        <begin position="135"/>
        <end position="200"/>
    </location>
</feature>
<dbReference type="CDD" id="cd06170">
    <property type="entry name" value="LuxR_C_like"/>
    <property type="match status" value="1"/>
</dbReference>
<reference evidence="7 8" key="1">
    <citation type="journal article" date="2013" name="Stand. Genomic Sci.">
        <title>Genomic Encyclopedia of Type Strains, Phase I: The one thousand microbial genomes (KMG-I) project.</title>
        <authorList>
            <person name="Kyrpides N.C."/>
            <person name="Woyke T."/>
            <person name="Eisen J.A."/>
            <person name="Garrity G."/>
            <person name="Lilburn T.G."/>
            <person name="Beck B.J."/>
            <person name="Whitman W.B."/>
            <person name="Hugenholtz P."/>
            <person name="Klenk H.P."/>
        </authorList>
    </citation>
    <scope>NUCLEOTIDE SEQUENCE [LARGE SCALE GENOMIC DNA]</scope>
    <source>
        <strain evidence="7 8">DSM 13484</strain>
    </source>
</reference>
<evidence type="ECO:0000256" key="1">
    <source>
        <dbReference type="ARBA" id="ARBA00023015"/>
    </source>
</evidence>
<keyword evidence="8" id="KW-1185">Reference proteome</keyword>
<name>A0A562SZT3_CHIJA</name>
<dbReference type="Gene3D" id="1.10.10.10">
    <property type="entry name" value="Winged helix-like DNA-binding domain superfamily/Winged helix DNA-binding domain"/>
    <property type="match status" value="1"/>
</dbReference>
<gene>
    <name evidence="7" type="ORF">LX66_3772</name>
</gene>
<dbReference type="EMBL" id="VLLG01000004">
    <property type="protein sequence ID" value="TWI86514.1"/>
    <property type="molecule type" value="Genomic_DNA"/>
</dbReference>
<dbReference type="PRINTS" id="PR00038">
    <property type="entry name" value="HTHLUXR"/>
</dbReference>
<dbReference type="OrthoDB" id="965844at2"/>
<dbReference type="InterPro" id="IPR000792">
    <property type="entry name" value="Tscrpt_reg_LuxR_C"/>
</dbReference>
<dbReference type="GO" id="GO:0006355">
    <property type="term" value="P:regulation of DNA-templated transcription"/>
    <property type="evidence" value="ECO:0007669"/>
    <property type="project" value="InterPro"/>
</dbReference>
<evidence type="ECO:0000259" key="5">
    <source>
        <dbReference type="PROSITE" id="PS50043"/>
    </source>
</evidence>
<feature type="modified residue" description="4-aspartylphosphate" evidence="4">
    <location>
        <position position="60"/>
    </location>
</feature>
<dbReference type="InterPro" id="IPR001789">
    <property type="entry name" value="Sig_transdc_resp-reg_receiver"/>
</dbReference>
<dbReference type="PANTHER" id="PTHR44688">
    <property type="entry name" value="DNA-BINDING TRANSCRIPTIONAL ACTIVATOR DEVR_DOSR"/>
    <property type="match status" value="1"/>
</dbReference>
<dbReference type="PANTHER" id="PTHR44688:SF16">
    <property type="entry name" value="DNA-BINDING TRANSCRIPTIONAL ACTIVATOR DEVR_DOSR"/>
    <property type="match status" value="1"/>
</dbReference>
<evidence type="ECO:0000256" key="2">
    <source>
        <dbReference type="ARBA" id="ARBA00023125"/>
    </source>
</evidence>
<dbReference type="Pfam" id="PF00072">
    <property type="entry name" value="Response_reg"/>
    <property type="match status" value="1"/>
</dbReference>
<evidence type="ECO:0000313" key="7">
    <source>
        <dbReference type="EMBL" id="TWI86514.1"/>
    </source>
</evidence>
<dbReference type="SUPFAM" id="SSF52172">
    <property type="entry name" value="CheY-like"/>
    <property type="match status" value="1"/>
</dbReference>
<dbReference type="Proteomes" id="UP000316778">
    <property type="component" value="Unassembled WGS sequence"/>
</dbReference>
<accession>A0A562SZT3</accession>
<proteinExistence type="predicted"/>
<evidence type="ECO:0000313" key="8">
    <source>
        <dbReference type="Proteomes" id="UP000316778"/>
    </source>
</evidence>
<dbReference type="SMART" id="SM00421">
    <property type="entry name" value="HTH_LUXR"/>
    <property type="match status" value="1"/>
</dbReference>
<dbReference type="PROSITE" id="PS50110">
    <property type="entry name" value="RESPONSE_REGULATORY"/>
    <property type="match status" value="1"/>
</dbReference>
<dbReference type="PROSITE" id="PS50043">
    <property type="entry name" value="HTH_LUXR_2"/>
    <property type="match status" value="1"/>
</dbReference>
<dbReference type="InterPro" id="IPR016032">
    <property type="entry name" value="Sig_transdc_resp-reg_C-effctor"/>
</dbReference>
<comment type="caution">
    <text evidence="7">The sequence shown here is derived from an EMBL/GenBank/DDBJ whole genome shotgun (WGS) entry which is preliminary data.</text>
</comment>
<keyword evidence="2" id="KW-0238">DNA-binding</keyword>
<keyword evidence="1" id="KW-0805">Transcription regulation</keyword>
<organism evidence="7 8">
    <name type="scientific">Chitinophaga japonensis</name>
    <name type="common">Flexibacter japonensis</name>
    <dbReference type="NCBI Taxonomy" id="104662"/>
    <lineage>
        <taxon>Bacteria</taxon>
        <taxon>Pseudomonadati</taxon>
        <taxon>Bacteroidota</taxon>
        <taxon>Chitinophagia</taxon>
        <taxon>Chitinophagales</taxon>
        <taxon>Chitinophagaceae</taxon>
        <taxon>Chitinophaga</taxon>
    </lineage>
</organism>
<sequence length="200" mass="22209">MMMKESAAILIVEDELITAESIAELLAEEEYTIAGIAKDAPAALRICHQAAILPQVVICDINIKGEVKGTALARQLKELFGCEIIFLTAYADTRTLQAAFEAEPVMYVVKPYRDTQLLVAVQMAFHKIFKKENLAGSSALTLTEREKEIAQLVAGGFSSKQIARKLNISAETVKTHRRRMLQKNNISSFPHLVYLMNKEA</sequence>
<evidence type="ECO:0000259" key="6">
    <source>
        <dbReference type="PROSITE" id="PS50110"/>
    </source>
</evidence>
<dbReference type="SMART" id="SM00448">
    <property type="entry name" value="REC"/>
    <property type="match status" value="1"/>
</dbReference>
<dbReference type="Gene3D" id="3.40.50.2300">
    <property type="match status" value="1"/>
</dbReference>
<dbReference type="InterPro" id="IPR011006">
    <property type="entry name" value="CheY-like_superfamily"/>
</dbReference>
<evidence type="ECO:0000256" key="3">
    <source>
        <dbReference type="ARBA" id="ARBA00023163"/>
    </source>
</evidence>
<feature type="domain" description="Response regulatory" evidence="6">
    <location>
        <begin position="8"/>
        <end position="125"/>
    </location>
</feature>
<dbReference type="InterPro" id="IPR036388">
    <property type="entry name" value="WH-like_DNA-bd_sf"/>
</dbReference>
<dbReference type="AlphaFoldDB" id="A0A562SZT3"/>
<dbReference type="GO" id="GO:0000160">
    <property type="term" value="P:phosphorelay signal transduction system"/>
    <property type="evidence" value="ECO:0007669"/>
    <property type="project" value="InterPro"/>
</dbReference>
<protein>
    <submittedName>
        <fullName evidence="7">LuxR family two component transcriptional regulator</fullName>
    </submittedName>
</protein>